<evidence type="ECO:0000313" key="3">
    <source>
        <dbReference type="Proteomes" id="UP001286313"/>
    </source>
</evidence>
<gene>
    <name evidence="2" type="ORF">Pcinc_024368</name>
</gene>
<feature type="compositionally biased region" description="Basic and acidic residues" evidence="1">
    <location>
        <begin position="26"/>
        <end position="38"/>
    </location>
</feature>
<reference evidence="2" key="1">
    <citation type="submission" date="2023-10" db="EMBL/GenBank/DDBJ databases">
        <title>Genome assemblies of two species of porcelain crab, Petrolisthes cinctipes and Petrolisthes manimaculis (Anomura: Porcellanidae).</title>
        <authorList>
            <person name="Angst P."/>
        </authorList>
    </citation>
    <scope>NUCLEOTIDE SEQUENCE</scope>
    <source>
        <strain evidence="2">PB745_01</strain>
        <tissue evidence="2">Gill</tissue>
    </source>
</reference>
<evidence type="ECO:0000313" key="2">
    <source>
        <dbReference type="EMBL" id="KAK3870410.1"/>
    </source>
</evidence>
<dbReference type="AlphaFoldDB" id="A0AAE1FBJ1"/>
<protein>
    <submittedName>
        <fullName evidence="2">Uncharacterized protein</fullName>
    </submittedName>
</protein>
<comment type="caution">
    <text evidence="2">The sequence shown here is derived from an EMBL/GenBank/DDBJ whole genome shotgun (WGS) entry which is preliminary data.</text>
</comment>
<dbReference type="EMBL" id="JAWQEG010002673">
    <property type="protein sequence ID" value="KAK3870410.1"/>
    <property type="molecule type" value="Genomic_DNA"/>
</dbReference>
<keyword evidence="3" id="KW-1185">Reference proteome</keyword>
<sequence length="87" mass="9610">MASEERPPLMDSGTVQSGRSIRGGRGKAENSGERKRMGEILGRGRGWGKFWGEEEEEEEEEEEDSVGGNGEERGTHGEEKGGLLFER</sequence>
<feature type="region of interest" description="Disordered" evidence="1">
    <location>
        <begin position="1"/>
        <end position="87"/>
    </location>
</feature>
<accession>A0AAE1FBJ1</accession>
<evidence type="ECO:0000256" key="1">
    <source>
        <dbReference type="SAM" id="MobiDB-lite"/>
    </source>
</evidence>
<name>A0AAE1FBJ1_PETCI</name>
<feature type="compositionally biased region" description="Basic and acidic residues" evidence="1">
    <location>
        <begin position="70"/>
        <end position="87"/>
    </location>
</feature>
<dbReference type="Proteomes" id="UP001286313">
    <property type="component" value="Unassembled WGS sequence"/>
</dbReference>
<organism evidence="2 3">
    <name type="scientific">Petrolisthes cinctipes</name>
    <name type="common">Flat porcelain crab</name>
    <dbReference type="NCBI Taxonomy" id="88211"/>
    <lineage>
        <taxon>Eukaryota</taxon>
        <taxon>Metazoa</taxon>
        <taxon>Ecdysozoa</taxon>
        <taxon>Arthropoda</taxon>
        <taxon>Crustacea</taxon>
        <taxon>Multicrustacea</taxon>
        <taxon>Malacostraca</taxon>
        <taxon>Eumalacostraca</taxon>
        <taxon>Eucarida</taxon>
        <taxon>Decapoda</taxon>
        <taxon>Pleocyemata</taxon>
        <taxon>Anomura</taxon>
        <taxon>Galatheoidea</taxon>
        <taxon>Porcellanidae</taxon>
        <taxon>Petrolisthes</taxon>
    </lineage>
</organism>
<feature type="compositionally biased region" description="Acidic residues" evidence="1">
    <location>
        <begin position="53"/>
        <end position="65"/>
    </location>
</feature>
<proteinExistence type="predicted"/>